<keyword evidence="3" id="KW-1185">Reference proteome</keyword>
<organism evidence="2 3">
    <name type="scientific">Ramalina farinacea</name>
    <dbReference type="NCBI Taxonomy" id="258253"/>
    <lineage>
        <taxon>Eukaryota</taxon>
        <taxon>Fungi</taxon>
        <taxon>Dikarya</taxon>
        <taxon>Ascomycota</taxon>
        <taxon>Pezizomycotina</taxon>
        <taxon>Lecanoromycetes</taxon>
        <taxon>OSLEUM clade</taxon>
        <taxon>Lecanoromycetidae</taxon>
        <taxon>Lecanorales</taxon>
        <taxon>Lecanorineae</taxon>
        <taxon>Ramalinaceae</taxon>
        <taxon>Ramalina</taxon>
    </lineage>
</organism>
<dbReference type="AlphaFoldDB" id="A0AA43TTE2"/>
<sequence>MSEADKSSSDASMVHGHAAYVAAAAKETLGSYTSTPMQEAGASDKQAALTEMREAKKAGEEQAGGGGVQKSETLGKVEQFAGKATGCEGMEEEGGKRMQ</sequence>
<dbReference type="Proteomes" id="UP001161017">
    <property type="component" value="Unassembled WGS sequence"/>
</dbReference>
<evidence type="ECO:0000313" key="2">
    <source>
        <dbReference type="EMBL" id="MDI1486120.1"/>
    </source>
</evidence>
<name>A0AA43TTE2_9LECA</name>
<evidence type="ECO:0000256" key="1">
    <source>
        <dbReference type="SAM" id="MobiDB-lite"/>
    </source>
</evidence>
<evidence type="ECO:0000313" key="3">
    <source>
        <dbReference type="Proteomes" id="UP001161017"/>
    </source>
</evidence>
<proteinExistence type="predicted"/>
<feature type="region of interest" description="Disordered" evidence="1">
    <location>
        <begin position="34"/>
        <end position="99"/>
    </location>
</feature>
<comment type="caution">
    <text evidence="2">The sequence shown here is derived from an EMBL/GenBank/DDBJ whole genome shotgun (WGS) entry which is preliminary data.</text>
</comment>
<protein>
    <submittedName>
        <fullName evidence="2">Uncharacterized protein</fullName>
    </submittedName>
</protein>
<gene>
    <name evidence="2" type="ORF">OHK93_004310</name>
</gene>
<dbReference type="EMBL" id="JAPUFD010000002">
    <property type="protein sequence ID" value="MDI1486120.1"/>
    <property type="molecule type" value="Genomic_DNA"/>
</dbReference>
<reference evidence="2" key="1">
    <citation type="journal article" date="2023" name="Genome Biol. Evol.">
        <title>First Whole Genome Sequence and Flow Cytometry Genome Size Data for the Lichen-Forming Fungus Ramalina farinacea (Ascomycota).</title>
        <authorList>
            <person name="Llewellyn T."/>
            <person name="Mian S."/>
            <person name="Hill R."/>
            <person name="Leitch I.J."/>
            <person name="Gaya E."/>
        </authorList>
    </citation>
    <scope>NUCLEOTIDE SEQUENCE</scope>
    <source>
        <strain evidence="2">LIQ254RAFAR</strain>
    </source>
</reference>
<accession>A0AA43TTE2</accession>
<feature type="compositionally biased region" description="Basic and acidic residues" evidence="1">
    <location>
        <begin position="51"/>
        <end position="60"/>
    </location>
</feature>